<evidence type="ECO:0000313" key="1">
    <source>
        <dbReference type="EMBL" id="SVC18635.1"/>
    </source>
</evidence>
<name>A0A382K480_9ZZZZ</name>
<accession>A0A382K480</accession>
<proteinExistence type="predicted"/>
<reference evidence="1" key="1">
    <citation type="submission" date="2018-05" db="EMBL/GenBank/DDBJ databases">
        <authorList>
            <person name="Lanie J.A."/>
            <person name="Ng W.-L."/>
            <person name="Kazmierczak K.M."/>
            <person name="Andrzejewski T.M."/>
            <person name="Davidsen T.M."/>
            <person name="Wayne K.J."/>
            <person name="Tettelin H."/>
            <person name="Glass J.I."/>
            <person name="Rusch D."/>
            <person name="Podicherti R."/>
            <person name="Tsui H.-C.T."/>
            <person name="Winkler M.E."/>
        </authorList>
    </citation>
    <scope>NUCLEOTIDE SEQUENCE</scope>
</reference>
<organism evidence="1">
    <name type="scientific">marine metagenome</name>
    <dbReference type="NCBI Taxonomy" id="408172"/>
    <lineage>
        <taxon>unclassified sequences</taxon>
        <taxon>metagenomes</taxon>
        <taxon>ecological metagenomes</taxon>
    </lineage>
</organism>
<dbReference type="EMBL" id="UINC01077999">
    <property type="protein sequence ID" value="SVC18635.1"/>
    <property type="molecule type" value="Genomic_DNA"/>
</dbReference>
<gene>
    <name evidence="1" type="ORF">METZ01_LOCUS271489</name>
</gene>
<protein>
    <submittedName>
        <fullName evidence="1">Uncharacterized protein</fullName>
    </submittedName>
</protein>
<sequence length="282" mass="32803">MNLQHSNEYIIKLLSNNRPFIISRLGSGEVTAAYKFSRNISLSKKDLFTLSNNAGIYAKNMEEIIVYCQKYNEALQNSTLISCFPTLLVDFQNYYSKMYNILKIHNRSLEPFYCCNENIKPWSHHLLGKKVLIVNSFTESMKKQMNNNFQIFKDPNKKIFLDDQKLTFYKSFQTSAGNHIHDNWLETYTIMCKDIKKIDFDIALLGCGGYGLPLCNYIYETLNKSAIYIGGGLQLLFGVMGKRWENIPMWEKIIKENNTKFIKPSGDEVCNNKDRVEDGCYW</sequence>
<dbReference type="AlphaFoldDB" id="A0A382K480"/>